<reference evidence="1 2" key="1">
    <citation type="journal article" date="2016" name="Genome Announc.">
        <title>Draft Genome Sequences of Five Rapidly Growing Mycobacterium Species, M. thermoresistibile, M. fortuitum subsp. acetamidolyticum, M. canariasense, M. brisbanense, and M. novocastrense.</title>
        <authorList>
            <person name="Katahira K."/>
            <person name="Ogura Y."/>
            <person name="Gotoh Y."/>
            <person name="Hayashi T."/>
        </authorList>
    </citation>
    <scope>NUCLEOTIDE SEQUENCE [LARGE SCALE GENOMIC DNA]</scope>
    <source>
        <strain evidence="1 2">JCM6368</strain>
    </source>
</reference>
<name>A0A124E4F3_MYCFO</name>
<proteinExistence type="predicted"/>
<dbReference type="Proteomes" id="UP000069705">
    <property type="component" value="Unassembled WGS sequence"/>
</dbReference>
<dbReference type="EMBL" id="BCSZ01000030">
    <property type="protein sequence ID" value="GAT02950.1"/>
    <property type="molecule type" value="Genomic_DNA"/>
</dbReference>
<evidence type="ECO:0000313" key="2">
    <source>
        <dbReference type="Proteomes" id="UP000069705"/>
    </source>
</evidence>
<reference evidence="2" key="2">
    <citation type="submission" date="2016-02" db="EMBL/GenBank/DDBJ databases">
        <title>Draft genome sequence of five rapidly growing Mycobacterium species.</title>
        <authorList>
            <person name="Katahira K."/>
            <person name="Gotou Y."/>
            <person name="Iida K."/>
            <person name="Ogura Y."/>
            <person name="Hayashi T."/>
        </authorList>
    </citation>
    <scope>NUCLEOTIDE SEQUENCE [LARGE SCALE GENOMIC DNA]</scope>
    <source>
        <strain evidence="2">JCM6368</strain>
    </source>
</reference>
<comment type="caution">
    <text evidence="1">The sequence shown here is derived from an EMBL/GenBank/DDBJ whole genome shotgun (WGS) entry which is preliminary data.</text>
</comment>
<dbReference type="RefSeq" id="WP_061263879.1">
    <property type="nucleotide sequence ID" value="NZ_BCSZ01000030.1"/>
</dbReference>
<dbReference type="AlphaFoldDB" id="A0A124E4F3"/>
<sequence>MAISGPGTMSAPFTIYHRGQLGDSVTLEMNHDTNTASLSIRRAGKSARIVQIPGEQAEWFAHLTLHRHDLRMAKTYLAEFDRLAEVEDTPPPVLAALWESALIAVVKCFTNNVSRISLNQDTVFGPSEPTITPERADFNHLKYLRNKHIAHDENDWAQALPLGIIDNHDSDKPAIGSIQGLVIRGESNNADNIARLQRSVEIALMWVEGEWNRVADQLKADLEAMSADELAALPGVTGTLPNEHSVKRTRQ</sequence>
<accession>A0A124E4F3</accession>
<gene>
    <name evidence="1" type="ORF">RMCFA_3062</name>
</gene>
<organism evidence="1 2">
    <name type="scientific">Mycolicibacterium fortuitum subsp. acetamidolyticum</name>
    <dbReference type="NCBI Taxonomy" id="144550"/>
    <lineage>
        <taxon>Bacteria</taxon>
        <taxon>Bacillati</taxon>
        <taxon>Actinomycetota</taxon>
        <taxon>Actinomycetes</taxon>
        <taxon>Mycobacteriales</taxon>
        <taxon>Mycobacteriaceae</taxon>
        <taxon>Mycolicibacterium</taxon>
    </lineage>
</organism>
<protein>
    <submittedName>
        <fullName evidence="1">Uncharacterized protein</fullName>
    </submittedName>
</protein>
<evidence type="ECO:0000313" key="1">
    <source>
        <dbReference type="EMBL" id="GAT02950.1"/>
    </source>
</evidence>